<dbReference type="SUPFAM" id="SSF51445">
    <property type="entry name" value="(Trans)glycosidases"/>
    <property type="match status" value="1"/>
</dbReference>
<dbReference type="OrthoDB" id="9774125at2"/>
<evidence type="ECO:0000313" key="3">
    <source>
        <dbReference type="EMBL" id="AEE15704.1"/>
    </source>
</evidence>
<dbReference type="HOGENOM" id="CLU_351226_0_0_12"/>
<dbReference type="Gene3D" id="2.130.10.10">
    <property type="entry name" value="YVTN repeat-like/Quinoprotein amine dehydrogenase"/>
    <property type="match status" value="1"/>
</dbReference>
<dbReference type="STRING" id="906968.Trebr_0255"/>
<dbReference type="Pfam" id="PF13200">
    <property type="entry name" value="DUF4015"/>
    <property type="match status" value="1"/>
</dbReference>
<accession>F4LME2</accession>
<sequence>MYKFAFFLFSCITAAILPAQQAGDLPRTESRPLYQLPAKLPPQQESNHIQYILAGTESGLYKIIGNDTAVPLWTEGRVTQILRTETAGSEQWFFATGKGLLKSSDLVNFIPIGSENGLPVLIVKEYDGTQTKLAGHPKEIKDIAVHPQNPNILAATTSDTVFLSRDNGRTWKDLGFSAKTAGAKAVAVADMPVPGKKNADGSYQTELTVFLSHAIYGLSYIQPDKPKAAWVDITAGFDTMPTQTYPDEIADMTAIVRTDAAGAAYTELYLSQTFIPNLYRLDWAKKRGVRIYHGTEPADTIDGLFWTGTNLLYTKPGELDLFNIASGTNAGIPAEYASWKASLMHVPEPVYTAYIPQNLSGFETGLLLNELWLLKPDRVFTPYETDQLKNIKSLYIPANVGRTKEGQDGVLKTLKENELNSVVIDMKDDYGLLRYDAKDPLVMQKGFVSRYAIDLDAFVKKFKAEDTYLIARIVVFKDKHLSQYANGKYAVWNKTLNKPWIGTRGMQDVTDEEGNVTGQEQAYYDEAWVDPYSHEVWEYNVAIAKELISRGFDEIQFDYIRFPTDGLNLIQASYRWQDRGMDKESALISFLSYARKNIQAPIGIDIYGANGWYRSGARTGQDVELLSEYVDVICPMFYPSHFEQTFLAHAPAAERPYRIYFFGTYRNSVIARNRSVIRPWAQAFYIGVSYDRAYYNADYVQRQIFGTRDSVNRGYMYWNNTGRFDDIRPDIADDTPYPWNAAEAGSEFRKPALTGTFDAAGESRAPQRTTEAVHDEP</sequence>
<keyword evidence="4" id="KW-1185">Reference proteome</keyword>
<dbReference type="KEGG" id="tbe:Trebr_0255"/>
<evidence type="ECO:0000313" key="4">
    <source>
        <dbReference type="Proteomes" id="UP000006546"/>
    </source>
</evidence>
<dbReference type="InterPro" id="IPR017853">
    <property type="entry name" value="GH"/>
</dbReference>
<proteinExistence type="predicted"/>
<protein>
    <recommendedName>
        <fullName evidence="2">DUF4015 domain-containing protein</fullName>
    </recommendedName>
</protein>
<dbReference type="EMBL" id="CP002696">
    <property type="protein sequence ID" value="AEE15704.1"/>
    <property type="molecule type" value="Genomic_DNA"/>
</dbReference>
<dbReference type="AlphaFoldDB" id="F4LME2"/>
<evidence type="ECO:0000259" key="2">
    <source>
        <dbReference type="Pfam" id="PF13200"/>
    </source>
</evidence>
<dbReference type="InterPro" id="IPR025275">
    <property type="entry name" value="DUF4015"/>
</dbReference>
<feature type="domain" description="DUF4015" evidence="2">
    <location>
        <begin position="394"/>
        <end position="723"/>
    </location>
</feature>
<dbReference type="Proteomes" id="UP000006546">
    <property type="component" value="Chromosome"/>
</dbReference>
<evidence type="ECO:0000256" key="1">
    <source>
        <dbReference type="SAM" id="MobiDB-lite"/>
    </source>
</evidence>
<dbReference type="RefSeq" id="WP_013757423.1">
    <property type="nucleotide sequence ID" value="NC_015500.1"/>
</dbReference>
<dbReference type="Gene3D" id="3.20.20.80">
    <property type="entry name" value="Glycosidases"/>
    <property type="match status" value="1"/>
</dbReference>
<reference evidence="4" key="1">
    <citation type="submission" date="2011-04" db="EMBL/GenBank/DDBJ databases">
        <title>The complete genome of Treponema brennaborense DSM 12168.</title>
        <authorList>
            <person name="Lucas S."/>
            <person name="Han J."/>
            <person name="Lapidus A."/>
            <person name="Bruce D."/>
            <person name="Goodwin L."/>
            <person name="Pitluck S."/>
            <person name="Peters L."/>
            <person name="Kyrpides N."/>
            <person name="Mavromatis K."/>
            <person name="Ivanova N."/>
            <person name="Mikhailova N."/>
            <person name="Pagani I."/>
            <person name="Teshima H."/>
            <person name="Detter J.C."/>
            <person name="Tapia R."/>
            <person name="Han C."/>
            <person name="Land M."/>
            <person name="Hauser L."/>
            <person name="Markowitz V."/>
            <person name="Cheng J.-F."/>
            <person name="Hugenholtz P."/>
            <person name="Woyke T."/>
            <person name="Wu D."/>
            <person name="Gronow S."/>
            <person name="Wellnitz S."/>
            <person name="Brambilla E."/>
            <person name="Klenk H.-P."/>
            <person name="Eisen J.A."/>
        </authorList>
    </citation>
    <scope>NUCLEOTIDE SEQUENCE [LARGE SCALE GENOMIC DNA]</scope>
    <source>
        <strain evidence="4">DSM 12168 / CIP 105900 / DD5/3</strain>
    </source>
</reference>
<name>F4LME2_TREBD</name>
<dbReference type="SUPFAM" id="SSF110296">
    <property type="entry name" value="Oligoxyloglucan reducing end-specific cellobiohydrolase"/>
    <property type="match status" value="1"/>
</dbReference>
<dbReference type="InterPro" id="IPR015943">
    <property type="entry name" value="WD40/YVTN_repeat-like_dom_sf"/>
</dbReference>
<gene>
    <name evidence="3" type="ordered locus">Trebr_0255</name>
</gene>
<feature type="region of interest" description="Disordered" evidence="1">
    <location>
        <begin position="756"/>
        <end position="777"/>
    </location>
</feature>
<organism evidence="3 4">
    <name type="scientific">Treponema brennaborense (strain DSM 12168 / CIP 105900 / DD5/3)</name>
    <dbReference type="NCBI Taxonomy" id="906968"/>
    <lineage>
        <taxon>Bacteria</taxon>
        <taxon>Pseudomonadati</taxon>
        <taxon>Spirochaetota</taxon>
        <taxon>Spirochaetia</taxon>
        <taxon>Spirochaetales</taxon>
        <taxon>Treponemataceae</taxon>
        <taxon>Treponema</taxon>
    </lineage>
</organism>
<dbReference type="eggNOG" id="COG1306">
    <property type="taxonomic scope" value="Bacteria"/>
</dbReference>